<evidence type="ECO:0008006" key="3">
    <source>
        <dbReference type="Google" id="ProtNLM"/>
    </source>
</evidence>
<name>A0ABZ2AJV1_MYCAR</name>
<reference evidence="1" key="1">
    <citation type="submission" date="2024-01" db="EMBL/GenBank/DDBJ databases">
        <title>Complete genome sequence of Mycoplasma arginini type strain G 230.</title>
        <authorList>
            <person name="Spergser J."/>
        </authorList>
    </citation>
    <scope>NUCLEOTIDE SEQUENCE</scope>
    <source>
        <strain evidence="1">NCTC 10129</strain>
    </source>
</reference>
<dbReference type="RefSeq" id="WP_129694560.1">
    <property type="nucleotide sequence ID" value="NZ_CP143577.1"/>
</dbReference>
<keyword evidence="2" id="KW-1185">Reference proteome</keyword>
<gene>
    <name evidence="1" type="ORF">V2E25_01355</name>
</gene>
<dbReference type="EMBL" id="CP143577">
    <property type="protein sequence ID" value="WVN22228.1"/>
    <property type="molecule type" value="Genomic_DNA"/>
</dbReference>
<dbReference type="Proteomes" id="UP001432074">
    <property type="component" value="Chromosome"/>
</dbReference>
<accession>A0ABZ2AJV1</accession>
<protein>
    <recommendedName>
        <fullName evidence="3">Transposase</fullName>
    </recommendedName>
</protein>
<evidence type="ECO:0000313" key="1">
    <source>
        <dbReference type="EMBL" id="WVN22228.1"/>
    </source>
</evidence>
<evidence type="ECO:0000313" key="2">
    <source>
        <dbReference type="Proteomes" id="UP001432074"/>
    </source>
</evidence>
<organism evidence="1 2">
    <name type="scientific">Mycoplasmopsis arginini</name>
    <name type="common">Mycoplasma arginini</name>
    <dbReference type="NCBI Taxonomy" id="2094"/>
    <lineage>
        <taxon>Bacteria</taxon>
        <taxon>Bacillati</taxon>
        <taxon>Mycoplasmatota</taxon>
        <taxon>Mycoplasmoidales</taxon>
        <taxon>Metamycoplasmataceae</taxon>
        <taxon>Mycoplasmopsis</taxon>
    </lineage>
</organism>
<proteinExistence type="predicted"/>
<sequence>MEIFINSKIQNLNRRLNLVTFSNQVQVYFDCTGLKNQDQLRLYVYWLQPKRALGFKSYKELQLFCSLLTFEYWDSLNELHQIITTKNDFKSIIKALTEKDISSLISLLEIERNQAISVMQSLHQEFSSNESDFFVC</sequence>